<dbReference type="EMBL" id="LN853508">
    <property type="protein sequence ID" value="CRY96076.1"/>
    <property type="molecule type" value="Genomic_DNA"/>
</dbReference>
<protein>
    <submittedName>
        <fullName evidence="1">Uncharacterized protein</fullName>
    </submittedName>
</protein>
<proteinExistence type="predicted"/>
<reference evidence="1" key="1">
    <citation type="submission" date="2015-06" db="EMBL/GenBank/DDBJ databases">
        <authorList>
            <person name="Joergensen T."/>
        </authorList>
    </citation>
    <scope>NUCLEOTIDE SEQUENCE</scope>
    <source>
        <plasmid evidence="1">pRGFK0908</plasmid>
    </source>
</reference>
<geneLocation type="plasmid" evidence="1">
    <name>pRGFK0908</name>
</geneLocation>
<accession>A0A0H5Q244</accession>
<reference evidence="1" key="2">
    <citation type="submission" date="2015-07" db="EMBL/GenBank/DDBJ databases">
        <title>Plasmids, circular viruses and viroids from rat gut.</title>
        <authorList>
            <person name="Jorgensen T.J."/>
            <person name="Hansen M.A."/>
            <person name="Xu Z."/>
            <person name="Tabak M.A."/>
            <person name="Sorensen S.J."/>
            <person name="Hansen L.H."/>
        </authorList>
    </citation>
    <scope>NUCLEOTIDE SEQUENCE</scope>
    <source>
        <plasmid evidence="1">pRGFK0908</plasmid>
    </source>
</reference>
<organism evidence="1">
    <name type="scientific">uncultured prokaryote</name>
    <dbReference type="NCBI Taxonomy" id="198431"/>
    <lineage>
        <taxon>unclassified sequences</taxon>
        <taxon>environmental samples</taxon>
    </lineage>
</organism>
<sequence length="83" mass="10119">MPVKTATTTQLLHILRELNEVSAPYHYVIVLDLRYHILMLGDAIIYKNSDVDRFYDFMYRYYFKVLKGKINDYESDPYKRYRI</sequence>
<dbReference type="AlphaFoldDB" id="A0A0H5Q244"/>
<evidence type="ECO:0000313" key="1">
    <source>
        <dbReference type="EMBL" id="CRY96076.1"/>
    </source>
</evidence>
<name>A0A0H5Q244_9ZZZZ</name>
<keyword evidence="1" id="KW-0614">Plasmid</keyword>